<name>A1AT50_PELPD</name>
<dbReference type="OrthoDB" id="9789685at2"/>
<feature type="signal peptide" evidence="1">
    <location>
        <begin position="1"/>
        <end position="25"/>
    </location>
</feature>
<dbReference type="RefSeq" id="WP_011736756.1">
    <property type="nucleotide sequence ID" value="NC_008609.1"/>
</dbReference>
<dbReference type="Pfam" id="PF13852">
    <property type="entry name" value="DUF4197"/>
    <property type="match status" value="1"/>
</dbReference>
<dbReference type="HOGENOM" id="CLU_085032_1_0_7"/>
<evidence type="ECO:0000256" key="1">
    <source>
        <dbReference type="SAM" id="SignalP"/>
    </source>
</evidence>
<protein>
    <recommendedName>
        <fullName evidence="4">DUF4197 domain-containing protein</fullName>
    </recommendedName>
</protein>
<dbReference type="InterPro" id="IPR025245">
    <property type="entry name" value="DUF4197"/>
</dbReference>
<accession>A1AT50</accession>
<dbReference type="EMBL" id="CP000482">
    <property type="protein sequence ID" value="ABL00521.1"/>
    <property type="molecule type" value="Genomic_DNA"/>
</dbReference>
<dbReference type="eggNOG" id="ENOG502Z7PK">
    <property type="taxonomic scope" value="Bacteria"/>
</dbReference>
<sequence length="245" mass="26527">MKHARLLALLLPTLPLICSAAPSQAAFFDSLTKGLGIFDTQTSALDDSTIANGLKEALSTGTTKAVTSVSQPNGYFKNQAIKILLPEKIRTAADLLGKFGFQKEVDDFVLSMNRAAEKAAPKATEHFVSALKEMTFDDARKILQGGNTSATDYFKQKTGDKVFASFKPVIAESMKDVGVAQRYGKMTESISSIPFAGSLGAVDLDNYITKKAVDGLFTMLGEEEKKIRTDPMARGTELLRKVFGR</sequence>
<evidence type="ECO:0000313" key="3">
    <source>
        <dbReference type="Proteomes" id="UP000006732"/>
    </source>
</evidence>
<keyword evidence="1" id="KW-0732">Signal</keyword>
<evidence type="ECO:0000313" key="2">
    <source>
        <dbReference type="EMBL" id="ABL00521.1"/>
    </source>
</evidence>
<reference evidence="2 3" key="1">
    <citation type="submission" date="2006-10" db="EMBL/GenBank/DDBJ databases">
        <title>Complete sequence of chromosome of Pelobacter propionicus DSM 2379.</title>
        <authorList>
            <consortium name="US DOE Joint Genome Institute"/>
            <person name="Copeland A."/>
            <person name="Lucas S."/>
            <person name="Lapidus A."/>
            <person name="Barry K."/>
            <person name="Detter J.C."/>
            <person name="Glavina del Rio T."/>
            <person name="Hammon N."/>
            <person name="Israni S."/>
            <person name="Dalin E."/>
            <person name="Tice H."/>
            <person name="Pitluck S."/>
            <person name="Saunders E."/>
            <person name="Brettin T."/>
            <person name="Bruce D."/>
            <person name="Han C."/>
            <person name="Tapia R."/>
            <person name="Schmutz J."/>
            <person name="Larimer F."/>
            <person name="Land M."/>
            <person name="Hauser L."/>
            <person name="Kyrpides N."/>
            <person name="Kim E."/>
            <person name="Lovley D."/>
            <person name="Richardson P."/>
        </authorList>
    </citation>
    <scope>NUCLEOTIDE SEQUENCE [LARGE SCALE GENOMIC DNA]</scope>
    <source>
        <strain evidence="3">DSM 2379 / NBRC 103807 / OttBd1</strain>
    </source>
</reference>
<dbReference type="AlphaFoldDB" id="A1AT50"/>
<keyword evidence="3" id="KW-1185">Reference proteome</keyword>
<feature type="chain" id="PRO_5002631880" description="DUF4197 domain-containing protein" evidence="1">
    <location>
        <begin position="26"/>
        <end position="245"/>
    </location>
</feature>
<proteinExistence type="predicted"/>
<gene>
    <name evidence="2" type="ordered locus">Ppro_2923</name>
</gene>
<organism evidence="2 3">
    <name type="scientific">Pelobacter propionicus (strain DSM 2379 / NBRC 103807 / OttBd1)</name>
    <dbReference type="NCBI Taxonomy" id="338966"/>
    <lineage>
        <taxon>Bacteria</taxon>
        <taxon>Pseudomonadati</taxon>
        <taxon>Thermodesulfobacteriota</taxon>
        <taxon>Desulfuromonadia</taxon>
        <taxon>Desulfuromonadales</taxon>
        <taxon>Desulfuromonadaceae</taxon>
        <taxon>Pelobacter</taxon>
    </lineage>
</organism>
<evidence type="ECO:0008006" key="4">
    <source>
        <dbReference type="Google" id="ProtNLM"/>
    </source>
</evidence>
<dbReference type="KEGG" id="ppd:Ppro_2923"/>
<dbReference type="Proteomes" id="UP000006732">
    <property type="component" value="Chromosome"/>
</dbReference>